<feature type="chain" id="PRO_5020712321" description="DUF3060 domain-containing protein" evidence="2">
    <location>
        <begin position="29"/>
        <end position="163"/>
    </location>
</feature>
<feature type="signal peptide" evidence="2">
    <location>
        <begin position="1"/>
        <end position="28"/>
    </location>
</feature>
<sequence>MPILTRPTATAFLLIVLTGCATTPTTPAARLPASPGTPAASQEETPAGPQAADGRELSSCEDADCEIEIQAGDELTIDKRFGVRQLTIGALQPDGARITLRGSAGELSVQGMKGSISSNCVNGRCRDEGELVLAPGETGRINDMRLDLAHLSGDRAVLRLIPG</sequence>
<protein>
    <recommendedName>
        <fullName evidence="5">DUF3060 domain-containing protein</fullName>
    </recommendedName>
</protein>
<evidence type="ECO:0008006" key="5">
    <source>
        <dbReference type="Google" id="ProtNLM"/>
    </source>
</evidence>
<dbReference type="PROSITE" id="PS51257">
    <property type="entry name" value="PROKAR_LIPOPROTEIN"/>
    <property type="match status" value="1"/>
</dbReference>
<organism evidence="3 4">
    <name type="scientific">Nonomuraea diastatica</name>
    <dbReference type="NCBI Taxonomy" id="1848329"/>
    <lineage>
        <taxon>Bacteria</taxon>
        <taxon>Bacillati</taxon>
        <taxon>Actinomycetota</taxon>
        <taxon>Actinomycetes</taxon>
        <taxon>Streptosporangiales</taxon>
        <taxon>Streptosporangiaceae</taxon>
        <taxon>Nonomuraea</taxon>
    </lineage>
</organism>
<evidence type="ECO:0000256" key="2">
    <source>
        <dbReference type="SAM" id="SignalP"/>
    </source>
</evidence>
<comment type="caution">
    <text evidence="3">The sequence shown here is derived from an EMBL/GenBank/DDBJ whole genome shotgun (WGS) entry which is preliminary data.</text>
</comment>
<dbReference type="RefSeq" id="WP_132516706.1">
    <property type="nucleotide sequence ID" value="NZ_SMKP01000185.1"/>
</dbReference>
<name>A0A4R4WAA9_9ACTN</name>
<dbReference type="EMBL" id="SMKP01000185">
    <property type="protein sequence ID" value="TDD13123.1"/>
    <property type="molecule type" value="Genomic_DNA"/>
</dbReference>
<reference evidence="3 4" key="1">
    <citation type="submission" date="2019-03" db="EMBL/GenBank/DDBJ databases">
        <title>Draft genome sequences of novel Actinobacteria.</title>
        <authorList>
            <person name="Sahin N."/>
            <person name="Ay H."/>
            <person name="Saygin H."/>
        </authorList>
    </citation>
    <scope>NUCLEOTIDE SEQUENCE [LARGE SCALE GENOMIC DNA]</scope>
    <source>
        <strain evidence="3 4">KC712</strain>
    </source>
</reference>
<gene>
    <name evidence="3" type="ORF">E1294_42075</name>
</gene>
<accession>A0A4R4WAA9</accession>
<proteinExistence type="predicted"/>
<evidence type="ECO:0000313" key="3">
    <source>
        <dbReference type="EMBL" id="TDD13123.1"/>
    </source>
</evidence>
<dbReference type="AlphaFoldDB" id="A0A4R4WAA9"/>
<evidence type="ECO:0000313" key="4">
    <source>
        <dbReference type="Proteomes" id="UP000294543"/>
    </source>
</evidence>
<keyword evidence="2" id="KW-0732">Signal</keyword>
<keyword evidence="4" id="KW-1185">Reference proteome</keyword>
<dbReference type="Proteomes" id="UP000294543">
    <property type="component" value="Unassembled WGS sequence"/>
</dbReference>
<dbReference type="OrthoDB" id="3540075at2"/>
<evidence type="ECO:0000256" key="1">
    <source>
        <dbReference type="SAM" id="MobiDB-lite"/>
    </source>
</evidence>
<feature type="region of interest" description="Disordered" evidence="1">
    <location>
        <begin position="26"/>
        <end position="57"/>
    </location>
</feature>